<gene>
    <name evidence="1" type="ORF">OC929_12020</name>
</gene>
<dbReference type="Proteomes" id="UP001139994">
    <property type="component" value="Unassembled WGS sequence"/>
</dbReference>
<dbReference type="RefSeq" id="WP_262951458.1">
    <property type="nucleotide sequence ID" value="NZ_JAOSLA010000015.1"/>
</dbReference>
<accession>A0ABT2VAS1</accession>
<dbReference type="PROSITE" id="PS51257">
    <property type="entry name" value="PROKAR_LIPOPROTEIN"/>
    <property type="match status" value="1"/>
</dbReference>
<reference evidence="1" key="3">
    <citation type="journal article" date="2023" name="mSystems">
        <title>Charting the Lipopeptidome of Nonpathogenic Pseudomonas.</title>
        <authorList>
            <person name="Cesa-Luna C."/>
            <person name="Geudens N."/>
            <person name="Girard L."/>
            <person name="De Roo V."/>
            <person name="Maklad H.R."/>
            <person name="Martins J.C."/>
            <person name="Hofte M."/>
            <person name="De Mot R."/>
        </authorList>
    </citation>
    <scope>NUCLEOTIDE SEQUENCE</scope>
    <source>
        <strain evidence="1">COR51</strain>
    </source>
</reference>
<reference evidence="1" key="2">
    <citation type="submission" date="2022-09" db="EMBL/GenBank/DDBJ databases">
        <authorList>
            <person name="Cesa-Luna C."/>
            <person name="Girard L."/>
            <person name="Lood C."/>
            <person name="Hofte M."/>
            <person name="De Mot R."/>
        </authorList>
    </citation>
    <scope>NUCLEOTIDE SEQUENCE</scope>
    <source>
        <strain evidence="1">COR51</strain>
    </source>
</reference>
<evidence type="ECO:0008006" key="3">
    <source>
        <dbReference type="Google" id="ProtNLM"/>
    </source>
</evidence>
<organism evidence="1 2">
    <name type="scientific">Pseudomonas peradeniyensis</name>
    <dbReference type="NCBI Taxonomy" id="2745488"/>
    <lineage>
        <taxon>Bacteria</taxon>
        <taxon>Pseudomonadati</taxon>
        <taxon>Pseudomonadota</taxon>
        <taxon>Gammaproteobacteria</taxon>
        <taxon>Pseudomonadales</taxon>
        <taxon>Pseudomonadaceae</taxon>
        <taxon>Pseudomonas</taxon>
    </lineage>
</organism>
<comment type="caution">
    <text evidence="1">The sequence shown here is derived from an EMBL/GenBank/DDBJ whole genome shotgun (WGS) entry which is preliminary data.</text>
</comment>
<sequence length="138" mass="15085">MRILIGLVSLALLAGCSTTPVSERSARQIPTERIYDQSVIHKVSADESTVTFLRDEGFYGSGCSHVVYVNNRKAFAIRSGEGIRIHLAPGSYFFRLETGAGMCPNIATSQNSELKPGAHEAYRILLPSDGSLRLTRIE</sequence>
<dbReference type="EMBL" id="JAOSLA010000015">
    <property type="protein sequence ID" value="MCU7238781.1"/>
    <property type="molecule type" value="Genomic_DNA"/>
</dbReference>
<evidence type="ECO:0000313" key="1">
    <source>
        <dbReference type="EMBL" id="MCU7238781.1"/>
    </source>
</evidence>
<evidence type="ECO:0000313" key="2">
    <source>
        <dbReference type="Proteomes" id="UP001139994"/>
    </source>
</evidence>
<name>A0ABT2VAS1_9PSED</name>
<keyword evidence="2" id="KW-1185">Reference proteome</keyword>
<reference evidence="1" key="1">
    <citation type="journal article" date="2022" name="Microbiol. Spectr.">
        <title>An Nuclear Magnetic Resonance Fingerprint Matching Approach for the Identification and Structural Re-Evaluation of Pseudomonas Lipopeptides.</title>
        <authorList>
            <person name="De Roo V."/>
            <person name="Verleysen Y."/>
            <person name="Kovacs B."/>
            <person name="De Vleeschouwer M."/>
            <person name="Muangkaew P."/>
            <person name="Girard L."/>
            <person name="Hofte M."/>
            <person name="De Mot R."/>
            <person name="Madder A."/>
            <person name="Geudens N."/>
            <person name="Martins J.C."/>
        </authorList>
    </citation>
    <scope>NUCLEOTIDE SEQUENCE</scope>
    <source>
        <strain evidence="1">COR51</strain>
    </source>
</reference>
<proteinExistence type="predicted"/>
<protein>
    <recommendedName>
        <fullName evidence="3">Lipoprotein</fullName>
    </recommendedName>
</protein>